<evidence type="ECO:0000313" key="7">
    <source>
        <dbReference type="Proteomes" id="UP000054785"/>
    </source>
</evidence>
<dbReference type="SUPFAM" id="SSF50486">
    <property type="entry name" value="FMT C-terminal domain-like"/>
    <property type="match status" value="1"/>
</dbReference>
<keyword evidence="7" id="KW-1185">Reference proteome</keyword>
<dbReference type="PANTHER" id="PTHR11138:SF5">
    <property type="entry name" value="METHIONYL-TRNA FORMYLTRANSFERASE, MITOCHONDRIAL"/>
    <property type="match status" value="1"/>
</dbReference>
<sequence length="314" mass="33647">MSGLRVVFAGTPEFGVGCLQAIHASPHTLVGVFTQPDRPAGRGRRLEPSAIKVAALAHGIEVFQPTTLRDAHARETLAALHADVMVVVAYGLLLPEVILALPRLGCVNVHASLLPRWRGASPIQQAILHGDTESGVCIMQMDKGLDTGPVFTQRTCKVLPTDTAASLHDRLAALSPELLIETLDAMAEGRASAVPQATEGVTLARRIDKDDARMDWRQDAQSIERLVRAYHPWPCAFTDIGGERIRVHAARVVPLEQPASPGTVVALETSGLVIAAGRDAVAIERLQFPGGRVLGVSEWLRGNKGDIRPGMHAE</sequence>
<comment type="similarity">
    <text evidence="1 5">Belongs to the Fmt family.</text>
</comment>
<dbReference type="RefSeq" id="WP_028387464.1">
    <property type="nucleotide sequence ID" value="NZ_CAAAHN010000004.1"/>
</dbReference>
<dbReference type="CDD" id="cd08704">
    <property type="entry name" value="Met_tRNA_FMT_C"/>
    <property type="match status" value="1"/>
</dbReference>
<keyword evidence="4 5" id="KW-0648">Protein biosynthesis</keyword>
<dbReference type="HAMAP" id="MF_00182">
    <property type="entry name" value="Formyl_trans"/>
    <property type="match status" value="1"/>
</dbReference>
<dbReference type="Proteomes" id="UP000054785">
    <property type="component" value="Unassembled WGS sequence"/>
</dbReference>
<dbReference type="PANTHER" id="PTHR11138">
    <property type="entry name" value="METHIONYL-TRNA FORMYLTRANSFERASE"/>
    <property type="match status" value="1"/>
</dbReference>
<dbReference type="InterPro" id="IPR036477">
    <property type="entry name" value="Formyl_transf_N_sf"/>
</dbReference>
<evidence type="ECO:0000256" key="1">
    <source>
        <dbReference type="ARBA" id="ARBA00010699"/>
    </source>
</evidence>
<evidence type="ECO:0000256" key="3">
    <source>
        <dbReference type="ARBA" id="ARBA00022679"/>
    </source>
</evidence>
<comment type="catalytic activity">
    <reaction evidence="5">
        <text>L-methionyl-tRNA(fMet) + (6R)-10-formyltetrahydrofolate = N-formyl-L-methionyl-tRNA(fMet) + (6S)-5,6,7,8-tetrahydrofolate + H(+)</text>
        <dbReference type="Rhea" id="RHEA:24380"/>
        <dbReference type="Rhea" id="RHEA-COMP:9952"/>
        <dbReference type="Rhea" id="RHEA-COMP:9953"/>
        <dbReference type="ChEBI" id="CHEBI:15378"/>
        <dbReference type="ChEBI" id="CHEBI:57453"/>
        <dbReference type="ChEBI" id="CHEBI:78530"/>
        <dbReference type="ChEBI" id="CHEBI:78844"/>
        <dbReference type="ChEBI" id="CHEBI:195366"/>
        <dbReference type="EC" id="2.1.2.9"/>
    </reaction>
</comment>
<evidence type="ECO:0000256" key="5">
    <source>
        <dbReference type="HAMAP-Rule" id="MF_00182"/>
    </source>
</evidence>
<dbReference type="OrthoDB" id="9802815at2"/>
<organism evidence="6 7">
    <name type="scientific">Legionella geestiana</name>
    <dbReference type="NCBI Taxonomy" id="45065"/>
    <lineage>
        <taxon>Bacteria</taxon>
        <taxon>Pseudomonadati</taxon>
        <taxon>Pseudomonadota</taxon>
        <taxon>Gammaproteobacteria</taxon>
        <taxon>Legionellales</taxon>
        <taxon>Legionellaceae</taxon>
        <taxon>Legionella</taxon>
    </lineage>
</organism>
<dbReference type="PATRIC" id="fig|45065.4.peg.477"/>
<dbReference type="InterPro" id="IPR005793">
    <property type="entry name" value="Formyl_trans_C"/>
</dbReference>
<evidence type="ECO:0000256" key="2">
    <source>
        <dbReference type="ARBA" id="ARBA00012261"/>
    </source>
</evidence>
<keyword evidence="3 5" id="KW-0808">Transferase</keyword>
<reference evidence="6 7" key="1">
    <citation type="submission" date="2015-11" db="EMBL/GenBank/DDBJ databases">
        <title>Genomic analysis of 38 Legionella species identifies large and diverse effector repertoires.</title>
        <authorList>
            <person name="Burstein D."/>
            <person name="Amaro F."/>
            <person name="Zusman T."/>
            <person name="Lifshitz Z."/>
            <person name="Cohen O."/>
            <person name="Gilbert J.A."/>
            <person name="Pupko T."/>
            <person name="Shuman H.A."/>
            <person name="Segal G."/>
        </authorList>
    </citation>
    <scope>NUCLEOTIDE SEQUENCE [LARGE SCALE GENOMIC DNA]</scope>
    <source>
        <strain evidence="6 7">ATCC 49504</strain>
    </source>
</reference>
<dbReference type="Gene3D" id="3.40.50.12230">
    <property type="match status" value="1"/>
</dbReference>
<dbReference type="Pfam" id="PF00551">
    <property type="entry name" value="Formyl_trans_N"/>
    <property type="match status" value="1"/>
</dbReference>
<dbReference type="GO" id="GO:0005829">
    <property type="term" value="C:cytosol"/>
    <property type="evidence" value="ECO:0007669"/>
    <property type="project" value="TreeGrafter"/>
</dbReference>
<comment type="function">
    <text evidence="5">Attaches a formyl group to the free amino group of methionyl-tRNA(fMet). The formyl group appears to play a dual role in the initiator identity of N-formylmethionyl-tRNA by promoting its recognition by IF2 and preventing the misappropriation of this tRNA by the elongation apparatus.</text>
</comment>
<dbReference type="EMBL" id="LNYC01000009">
    <property type="protein sequence ID" value="KTD03792.1"/>
    <property type="molecule type" value="Genomic_DNA"/>
</dbReference>
<dbReference type="InterPro" id="IPR011034">
    <property type="entry name" value="Formyl_transferase-like_C_sf"/>
</dbReference>
<dbReference type="EC" id="2.1.2.9" evidence="2 5"/>
<evidence type="ECO:0000256" key="4">
    <source>
        <dbReference type="ARBA" id="ARBA00022917"/>
    </source>
</evidence>
<dbReference type="InterPro" id="IPR041711">
    <property type="entry name" value="Met-tRNA-FMT_N"/>
</dbReference>
<gene>
    <name evidence="5 6" type="primary">fmt</name>
    <name evidence="6" type="ORF">Lgee_0449</name>
</gene>
<proteinExistence type="inferred from homology"/>
<dbReference type="InterPro" id="IPR044135">
    <property type="entry name" value="Met-tRNA-FMT_C"/>
</dbReference>
<dbReference type="GO" id="GO:0004479">
    <property type="term" value="F:methionyl-tRNA formyltransferase activity"/>
    <property type="evidence" value="ECO:0007669"/>
    <property type="project" value="UniProtKB-UniRule"/>
</dbReference>
<dbReference type="CDD" id="cd08646">
    <property type="entry name" value="FMT_core_Met-tRNA-FMT_N"/>
    <property type="match status" value="1"/>
</dbReference>
<evidence type="ECO:0000313" key="6">
    <source>
        <dbReference type="EMBL" id="KTD03792.1"/>
    </source>
</evidence>
<protein>
    <recommendedName>
        <fullName evidence="2 5">Methionyl-tRNA formyltransferase</fullName>
        <ecNumber evidence="2 5">2.1.2.9</ecNumber>
    </recommendedName>
</protein>
<dbReference type="InterPro" id="IPR005794">
    <property type="entry name" value="Fmt"/>
</dbReference>
<dbReference type="AlphaFoldDB" id="A0A0W0U7A7"/>
<dbReference type="STRING" id="45065.Lgee_0449"/>
<dbReference type="Pfam" id="PF02911">
    <property type="entry name" value="Formyl_trans_C"/>
    <property type="match status" value="1"/>
</dbReference>
<comment type="caution">
    <text evidence="6">The sequence shown here is derived from an EMBL/GenBank/DDBJ whole genome shotgun (WGS) entry which is preliminary data.</text>
</comment>
<dbReference type="NCBIfam" id="TIGR00460">
    <property type="entry name" value="fmt"/>
    <property type="match status" value="1"/>
</dbReference>
<dbReference type="FunFam" id="3.40.50.12230:FF:000001">
    <property type="entry name" value="Methionyl-tRNA formyltransferase"/>
    <property type="match status" value="1"/>
</dbReference>
<name>A0A0W0U7A7_9GAMM</name>
<accession>A0A0W0U7A7</accession>
<dbReference type="InterPro" id="IPR002376">
    <property type="entry name" value="Formyl_transf_N"/>
</dbReference>
<feature type="binding site" evidence="5">
    <location>
        <begin position="112"/>
        <end position="115"/>
    </location>
    <ligand>
        <name>(6S)-5,6,7,8-tetrahydrofolate</name>
        <dbReference type="ChEBI" id="CHEBI:57453"/>
    </ligand>
</feature>
<dbReference type="SUPFAM" id="SSF53328">
    <property type="entry name" value="Formyltransferase"/>
    <property type="match status" value="1"/>
</dbReference>